<evidence type="ECO:0000259" key="1">
    <source>
        <dbReference type="Pfam" id="PF13175"/>
    </source>
</evidence>
<evidence type="ECO:0000313" key="4">
    <source>
        <dbReference type="Proteomes" id="UP000008803"/>
    </source>
</evidence>
<dbReference type="CDD" id="cd00267">
    <property type="entry name" value="ABC_ATPase"/>
    <property type="match status" value="1"/>
</dbReference>
<feature type="domain" description="Rad50/SbcC-type AAA" evidence="2">
    <location>
        <begin position="14"/>
        <end position="106"/>
    </location>
</feature>
<dbReference type="GO" id="GO:0016887">
    <property type="term" value="F:ATP hydrolysis activity"/>
    <property type="evidence" value="ECO:0007669"/>
    <property type="project" value="InterPro"/>
</dbReference>
<dbReference type="InterPro" id="IPR041685">
    <property type="entry name" value="AAA_GajA/Old/RecF-like"/>
</dbReference>
<dbReference type="GO" id="GO:0006302">
    <property type="term" value="P:double-strand break repair"/>
    <property type="evidence" value="ECO:0007669"/>
    <property type="project" value="InterPro"/>
</dbReference>
<dbReference type="SUPFAM" id="SSF52540">
    <property type="entry name" value="P-loop containing nucleoside triphosphate hydrolases"/>
    <property type="match status" value="1"/>
</dbReference>
<dbReference type="EMBL" id="FP929044">
    <property type="protein sequence ID" value="CBK95900.1"/>
    <property type="molecule type" value="Genomic_DNA"/>
</dbReference>
<dbReference type="InterPro" id="IPR038729">
    <property type="entry name" value="Rad50/SbcC_AAA"/>
</dbReference>
<sequence length="617" mass="70999">MGVNKKLRPEHFSVEYFRNFKEVSFELGRKITVISGQNGVGKSNLLSLIASGSGLNKKSVLGSNFQPEFYEFFNVDEDEDFESYKLYLTYVEDDGTPALTKRLSFKDDTKTGRGIRIIPRTSNIYIDNCTLKQAEINAKNEYDVGGAARVKIPTIYLSLSRLYPLGERKDTVKITEIRKKNAFYQRKADEKYKEWYNVVIPNSIKSEAVLSKVEKGACARASLHMDINNTPTLSQSIGQDNLGNIISALIDIYMLSMDDEYNGALLCIDEIDVSLHPDTQIRLLDLFVQLSEELNIQLVVSTHSLTIIKEVLKLEKRNSLDFKVVYLKNPSAPYVTDMKSYELLKSDMFGSLSFQRPKVKVYFEDEIGNHLFNLLMDAFRNIYNTVEKENNSENPILRNSSDVKDYARINDMIHSLGGLLQFSDNTKQISTLLGCEELFKINSADEYFKRVIFILDGDARYKDPSQKPKIREYLDKKYDQRELHLNDRAHSKNICFLPDHFAPESFLFAMIYELSTKPMEHMSFWRGLDSNEATALYTSEKILAMFSGLIDEYNNDDLKKIFTDSLDNGVWQFINKSDLVTYYYSDYKTVEELLSFLEKVKIAYDMALPITLSNKYS</sequence>
<dbReference type="Gene3D" id="3.40.50.300">
    <property type="entry name" value="P-loop containing nucleotide triphosphate hydrolases"/>
    <property type="match status" value="1"/>
</dbReference>
<reference evidence="3 4" key="1">
    <citation type="submission" date="2010-03" db="EMBL/GenBank/DDBJ databases">
        <title>The genome sequence of Eubacterium siraeum 70/3.</title>
        <authorList>
            <consortium name="metaHIT consortium -- http://www.metahit.eu/"/>
            <person name="Pajon A."/>
            <person name="Turner K."/>
            <person name="Parkhill J."/>
            <person name="Duncan S."/>
            <person name="Flint H."/>
        </authorList>
    </citation>
    <scope>NUCLEOTIDE SEQUENCE [LARGE SCALE GENOMIC DNA]</scope>
    <source>
        <strain evidence="3 4">70/3</strain>
    </source>
</reference>
<dbReference type="PANTHER" id="PTHR43581">
    <property type="entry name" value="ATP/GTP PHOSPHATASE"/>
    <property type="match status" value="1"/>
</dbReference>
<dbReference type="KEGG" id="esu:EUS_06270"/>
<evidence type="ECO:0000313" key="3">
    <source>
        <dbReference type="EMBL" id="CBK95900.1"/>
    </source>
</evidence>
<dbReference type="HOGENOM" id="CLU_026496_0_0_9"/>
<accession>D4JS31</accession>
<dbReference type="InterPro" id="IPR027417">
    <property type="entry name" value="P-loop_NTPase"/>
</dbReference>
<name>D4JS31_9FIRM</name>
<reference evidence="3 4" key="2">
    <citation type="submission" date="2010-03" db="EMBL/GenBank/DDBJ databases">
        <authorList>
            <person name="Pajon A."/>
        </authorList>
    </citation>
    <scope>NUCLEOTIDE SEQUENCE [LARGE SCALE GENOMIC DNA]</scope>
    <source>
        <strain evidence="3 4">70/3</strain>
    </source>
</reference>
<proteinExistence type="predicted"/>
<dbReference type="PATRIC" id="fig|657319.3.peg.851"/>
<dbReference type="InterPro" id="IPR051396">
    <property type="entry name" value="Bact_Antivir_Def_Nuclease"/>
</dbReference>
<feature type="domain" description="Endonuclease GajA/Old nuclease/RecF-like AAA" evidence="1">
    <location>
        <begin position="160"/>
        <end position="308"/>
    </location>
</feature>
<gene>
    <name evidence="3" type="ORF">EUS_06270</name>
</gene>
<dbReference type="Pfam" id="PF13476">
    <property type="entry name" value="AAA_23"/>
    <property type="match status" value="1"/>
</dbReference>
<protein>
    <submittedName>
        <fullName evidence="3">Uncharacterized protein</fullName>
    </submittedName>
</protein>
<dbReference type="Proteomes" id="UP000008803">
    <property type="component" value="Chromosome"/>
</dbReference>
<dbReference type="PANTHER" id="PTHR43581:SF4">
    <property type="entry name" value="ATP_GTP PHOSPHATASE"/>
    <property type="match status" value="1"/>
</dbReference>
<evidence type="ECO:0000259" key="2">
    <source>
        <dbReference type="Pfam" id="PF13476"/>
    </source>
</evidence>
<dbReference type="Pfam" id="PF13175">
    <property type="entry name" value="AAA_15"/>
    <property type="match status" value="1"/>
</dbReference>
<dbReference type="AlphaFoldDB" id="D4JS31"/>
<organism evidence="3 4">
    <name type="scientific">[Eubacterium] siraeum 70/3</name>
    <dbReference type="NCBI Taxonomy" id="657319"/>
    <lineage>
        <taxon>Bacteria</taxon>
        <taxon>Bacillati</taxon>
        <taxon>Bacillota</taxon>
        <taxon>Clostridia</taxon>
        <taxon>Eubacteriales</taxon>
        <taxon>Oscillospiraceae</taxon>
        <taxon>Oscillospiraceae incertae sedis</taxon>
    </lineage>
</organism>
<dbReference type="BioCyc" id="ESIR657319:G136K-531-MONOMER"/>